<dbReference type="EMBL" id="MCGH01000003">
    <property type="protein sequence ID" value="ODM03661.1"/>
    <property type="molecule type" value="Genomic_DNA"/>
</dbReference>
<dbReference type="SUPFAM" id="SSF52540">
    <property type="entry name" value="P-loop containing nucleoside triphosphate hydrolases"/>
    <property type="match status" value="1"/>
</dbReference>
<evidence type="ECO:0000313" key="2">
    <source>
        <dbReference type="EMBL" id="ODM03661.1"/>
    </source>
</evidence>
<dbReference type="Proteomes" id="UP000094067">
    <property type="component" value="Unassembled WGS sequence"/>
</dbReference>
<dbReference type="InterPro" id="IPR051396">
    <property type="entry name" value="Bact_Antivir_Def_Nuclease"/>
</dbReference>
<dbReference type="InterPro" id="IPR003593">
    <property type="entry name" value="AAA+_ATPase"/>
</dbReference>
<dbReference type="InterPro" id="IPR003959">
    <property type="entry name" value="ATPase_AAA_core"/>
</dbReference>
<dbReference type="PATRIC" id="fig|1432052.4.peg.4950"/>
<dbReference type="AlphaFoldDB" id="A0A1E3A5I8"/>
<protein>
    <recommendedName>
        <fullName evidence="1">AAA+ ATPase domain-containing protein</fullName>
    </recommendedName>
</protein>
<gene>
    <name evidence="2" type="ORF">BEI61_04459</name>
</gene>
<name>A0A1E3A5I8_9FIRM</name>
<dbReference type="InterPro" id="IPR027417">
    <property type="entry name" value="P-loop_NTPase"/>
</dbReference>
<evidence type="ECO:0000259" key="1">
    <source>
        <dbReference type="SMART" id="SM00382"/>
    </source>
</evidence>
<dbReference type="SMART" id="SM00382">
    <property type="entry name" value="AAA"/>
    <property type="match status" value="1"/>
</dbReference>
<evidence type="ECO:0000313" key="3">
    <source>
        <dbReference type="Proteomes" id="UP000094067"/>
    </source>
</evidence>
<dbReference type="PANTHER" id="PTHR43581">
    <property type="entry name" value="ATP/GTP PHOSPHATASE"/>
    <property type="match status" value="1"/>
</dbReference>
<organism evidence="2 3">
    <name type="scientific">Eisenbergiella tayi</name>
    <dbReference type="NCBI Taxonomy" id="1432052"/>
    <lineage>
        <taxon>Bacteria</taxon>
        <taxon>Bacillati</taxon>
        <taxon>Bacillota</taxon>
        <taxon>Clostridia</taxon>
        <taxon>Lachnospirales</taxon>
        <taxon>Lachnospiraceae</taxon>
        <taxon>Eisenbergiella</taxon>
    </lineage>
</organism>
<reference evidence="2 3" key="1">
    <citation type="submission" date="2016-07" db="EMBL/GenBank/DDBJ databases">
        <title>Characterization of isolates of Eisenbergiella tayi derived from blood cultures, using whole genome sequencing.</title>
        <authorList>
            <person name="Burdz T."/>
            <person name="Wiebe D."/>
            <person name="Huynh C."/>
            <person name="Bernard K."/>
        </authorList>
    </citation>
    <scope>NUCLEOTIDE SEQUENCE [LARGE SCALE GENOMIC DNA]</scope>
    <source>
        <strain evidence="2 3">NML 110608</strain>
    </source>
</reference>
<dbReference type="GO" id="GO:0016887">
    <property type="term" value="F:ATP hydrolysis activity"/>
    <property type="evidence" value="ECO:0007669"/>
    <property type="project" value="InterPro"/>
</dbReference>
<dbReference type="CDD" id="cd00267">
    <property type="entry name" value="ABC_ATPase"/>
    <property type="match status" value="1"/>
</dbReference>
<dbReference type="GO" id="GO:0005524">
    <property type="term" value="F:ATP binding"/>
    <property type="evidence" value="ECO:0007669"/>
    <property type="project" value="InterPro"/>
</dbReference>
<comment type="caution">
    <text evidence="2">The sequence shown here is derived from an EMBL/GenBank/DDBJ whole genome shotgun (WGS) entry which is preliminary data.</text>
</comment>
<dbReference type="PANTHER" id="PTHR43581:SF4">
    <property type="entry name" value="ATP_GTP PHOSPHATASE"/>
    <property type="match status" value="1"/>
</dbReference>
<feature type="domain" description="AAA+ ATPase" evidence="1">
    <location>
        <begin position="65"/>
        <end position="279"/>
    </location>
</feature>
<dbReference type="Pfam" id="PF13304">
    <property type="entry name" value="AAA_21"/>
    <property type="match status" value="1"/>
</dbReference>
<dbReference type="Gene3D" id="3.40.50.300">
    <property type="entry name" value="P-loop containing nucleotide triphosphate hydrolases"/>
    <property type="match status" value="1"/>
</dbReference>
<accession>A0A1E3A5I8</accession>
<proteinExistence type="predicted"/>
<sequence>MKIFIYSKINVVIMSGVMSYDLSVAFFVPHVEREYDFLLSQKRTCYDTYYPFQILSRHQLSMLDFEPVTILYGGNGSGKTTVLNVIAEKLKLHRDTRYNRTNFFEDYTDMCSCELEQPLTDDSRIITSDDVFDFILNLRNINDGIDRKREELFEDYLETKYSSFRMNSLEDYEQLKKVNMTRSKTQSRYVRKQLMGNVREHSNGESAFLYFSEKIKENGLYLLDEPENSLSPEKQQELVRFLEDSARFYGCQFLIATHSPFLLSIRNAKIYDMDEEPVDVKRWTQLGNVRAYYDFFKKHEGEFY</sequence>